<dbReference type="Pfam" id="PF00170">
    <property type="entry name" value="bZIP_1"/>
    <property type="match status" value="1"/>
</dbReference>
<dbReference type="CDD" id="cd14707">
    <property type="entry name" value="bZIP_plant_BZIP46"/>
    <property type="match status" value="1"/>
</dbReference>
<sequence>MWSASGEDNIINQQRGNNSRVSSSSSKSSTSSSTSPFSPSSILLTPRRKTMEEVWKDISPTSLHGHDHGHPTREELRALPRNHNPNTFRGSFLQDFLARPFNKDPPTTVASTGIAVSSSPATALSLNSGPEFHFLENTDTLGPYSHELHSHAGTAASASYVSSLNTPFDAFASSSGFTSFDKKRVPPPDQTDANTGDRRHKRMIKNRDSAARSRARKQECLSLLAYTNELELEVAHLTEENAKLRKEQQQAWHSFMEGMKDLLEGVRWRIRNGESIMTLLPLKEAASKGHRSDVLMWHSEILCVKEILTNSDVVNK</sequence>
<reference evidence="6 7" key="1">
    <citation type="submission" date="2020-04" db="EMBL/GenBank/DDBJ databases">
        <title>Plant Genome Project.</title>
        <authorList>
            <person name="Zhang R.-G."/>
        </authorList>
    </citation>
    <scope>NUCLEOTIDE SEQUENCE [LARGE SCALE GENOMIC DNA]</scope>
    <source>
        <strain evidence="6">YNK0</strain>
        <tissue evidence="6">Leaf</tissue>
    </source>
</reference>
<name>A0A835DNL7_TETSI</name>
<dbReference type="SMART" id="SM00338">
    <property type="entry name" value="BRLZ"/>
    <property type="match status" value="1"/>
</dbReference>
<dbReference type="InterPro" id="IPR046347">
    <property type="entry name" value="bZIP_sf"/>
</dbReference>
<evidence type="ECO:0000313" key="7">
    <source>
        <dbReference type="Proteomes" id="UP000655225"/>
    </source>
</evidence>
<gene>
    <name evidence="6" type="ORF">HHK36_008714</name>
</gene>
<dbReference type="Gene3D" id="1.20.5.170">
    <property type="match status" value="1"/>
</dbReference>
<dbReference type="InterPro" id="IPR043452">
    <property type="entry name" value="BZIP46-like"/>
</dbReference>
<dbReference type="InterPro" id="IPR004827">
    <property type="entry name" value="bZIP"/>
</dbReference>
<dbReference type="GO" id="GO:0005634">
    <property type="term" value="C:nucleus"/>
    <property type="evidence" value="ECO:0007669"/>
    <property type="project" value="UniProtKB-SubCell"/>
</dbReference>
<dbReference type="GO" id="GO:0003677">
    <property type="term" value="F:DNA binding"/>
    <property type="evidence" value="ECO:0007669"/>
    <property type="project" value="UniProtKB-KW"/>
</dbReference>
<dbReference type="FunFam" id="1.20.5.170:FF:000036">
    <property type="entry name" value="ABSCISIC ACID-INSENSITIVE 5-like protein 2"/>
    <property type="match status" value="1"/>
</dbReference>
<evidence type="ECO:0000256" key="1">
    <source>
        <dbReference type="ARBA" id="ARBA00004123"/>
    </source>
</evidence>
<feature type="region of interest" description="Disordered" evidence="4">
    <location>
        <begin position="179"/>
        <end position="199"/>
    </location>
</feature>
<dbReference type="PANTHER" id="PTHR22952:SF433">
    <property type="entry name" value="PROTEIN FD"/>
    <property type="match status" value="1"/>
</dbReference>
<dbReference type="GO" id="GO:0003700">
    <property type="term" value="F:DNA-binding transcription factor activity"/>
    <property type="evidence" value="ECO:0007669"/>
    <property type="project" value="InterPro"/>
</dbReference>
<keyword evidence="3" id="KW-0539">Nucleus</keyword>
<evidence type="ECO:0000313" key="6">
    <source>
        <dbReference type="EMBL" id="KAF8406624.1"/>
    </source>
</evidence>
<dbReference type="PANTHER" id="PTHR22952">
    <property type="entry name" value="CAMP-RESPONSE ELEMENT BINDING PROTEIN-RELATED"/>
    <property type="match status" value="1"/>
</dbReference>
<dbReference type="AlphaFoldDB" id="A0A835DNL7"/>
<dbReference type="GO" id="GO:0045893">
    <property type="term" value="P:positive regulation of DNA-templated transcription"/>
    <property type="evidence" value="ECO:0007669"/>
    <property type="project" value="InterPro"/>
</dbReference>
<dbReference type="Proteomes" id="UP000655225">
    <property type="component" value="Unassembled WGS sequence"/>
</dbReference>
<dbReference type="OMA" id="NGPLNHE"/>
<dbReference type="EMBL" id="JABCRI010000005">
    <property type="protein sequence ID" value="KAF8406624.1"/>
    <property type="molecule type" value="Genomic_DNA"/>
</dbReference>
<evidence type="ECO:0000256" key="2">
    <source>
        <dbReference type="ARBA" id="ARBA00023125"/>
    </source>
</evidence>
<comment type="subcellular location">
    <subcellularLocation>
        <location evidence="1">Nucleus</location>
    </subcellularLocation>
</comment>
<evidence type="ECO:0000259" key="5">
    <source>
        <dbReference type="PROSITE" id="PS00036"/>
    </source>
</evidence>
<protein>
    <recommendedName>
        <fullName evidence="5">BZIP domain-containing protein</fullName>
    </recommendedName>
</protein>
<accession>A0A835DNL7</accession>
<feature type="compositionally biased region" description="Polar residues" evidence="4">
    <location>
        <begin position="10"/>
        <end position="21"/>
    </location>
</feature>
<dbReference type="PROSITE" id="PS00036">
    <property type="entry name" value="BZIP_BASIC"/>
    <property type="match status" value="1"/>
</dbReference>
<feature type="region of interest" description="Disordered" evidence="4">
    <location>
        <begin position="1"/>
        <end position="45"/>
    </location>
</feature>
<evidence type="ECO:0000256" key="4">
    <source>
        <dbReference type="SAM" id="MobiDB-lite"/>
    </source>
</evidence>
<feature type="compositionally biased region" description="Low complexity" evidence="4">
    <location>
        <begin position="22"/>
        <end position="41"/>
    </location>
</feature>
<feature type="domain" description="BZIP" evidence="5">
    <location>
        <begin position="201"/>
        <end position="216"/>
    </location>
</feature>
<keyword evidence="7" id="KW-1185">Reference proteome</keyword>
<proteinExistence type="predicted"/>
<comment type="caution">
    <text evidence="6">The sequence shown here is derived from an EMBL/GenBank/DDBJ whole genome shotgun (WGS) entry which is preliminary data.</text>
</comment>
<dbReference type="OrthoDB" id="644067at2759"/>
<organism evidence="6 7">
    <name type="scientific">Tetracentron sinense</name>
    <name type="common">Spur-leaf</name>
    <dbReference type="NCBI Taxonomy" id="13715"/>
    <lineage>
        <taxon>Eukaryota</taxon>
        <taxon>Viridiplantae</taxon>
        <taxon>Streptophyta</taxon>
        <taxon>Embryophyta</taxon>
        <taxon>Tracheophyta</taxon>
        <taxon>Spermatophyta</taxon>
        <taxon>Magnoliopsida</taxon>
        <taxon>Trochodendrales</taxon>
        <taxon>Trochodendraceae</taxon>
        <taxon>Tetracentron</taxon>
    </lineage>
</organism>
<evidence type="ECO:0000256" key="3">
    <source>
        <dbReference type="ARBA" id="ARBA00023242"/>
    </source>
</evidence>
<dbReference type="SUPFAM" id="SSF57959">
    <property type="entry name" value="Leucine zipper domain"/>
    <property type="match status" value="1"/>
</dbReference>
<keyword evidence="2" id="KW-0238">DNA-binding</keyword>